<reference evidence="2" key="1">
    <citation type="submission" date="2020-07" db="EMBL/GenBank/DDBJ databases">
        <title>Genome sequences of bacteria associated with the marine, planktonic diatom Thalassiosira profunda strain ECT2AJA-044.</title>
        <authorList>
            <person name="Gargas C.B."/>
            <person name="Roberts W.R."/>
            <person name="Alverson A.J."/>
        </authorList>
    </citation>
    <scope>NUCLEOTIDE SEQUENCE</scope>
    <source>
        <strain evidence="2">ECT2AJA-044</strain>
    </source>
</reference>
<feature type="transmembrane region" description="Helical" evidence="1">
    <location>
        <begin position="138"/>
        <end position="164"/>
    </location>
</feature>
<feature type="transmembrane region" description="Helical" evidence="1">
    <location>
        <begin position="9"/>
        <end position="28"/>
    </location>
</feature>
<name>A0A975ER19_9RHOB</name>
<gene>
    <name evidence="2" type="ORF">HZ995_03375</name>
</gene>
<dbReference type="EMBL" id="CP060010">
    <property type="protein sequence ID" value="QTN36574.1"/>
    <property type="molecule type" value="Genomic_DNA"/>
</dbReference>
<keyword evidence="1" id="KW-0812">Transmembrane</keyword>
<evidence type="ECO:0000313" key="3">
    <source>
        <dbReference type="Proteomes" id="UP000665026"/>
    </source>
</evidence>
<sequence length="179" mass="19935">MSENLTTRLWLMRAAFVALALLVIFWQLLPMETVPRRFTGPDMLLVMCVLWVLRRPDYAPPVAIAGVMLLADFVFLRPPGLMALATYLVCENLRNRSTGVRDMPFSVEWLAAAGGMAAIVLGNRLLETIFLLDHASLGLTLIQLIMSVLAYPLVAILLFVFIGLRKINPSDPELLQGRV</sequence>
<organism evidence="2 3">
    <name type="scientific">Cognatishimia activa</name>
    <dbReference type="NCBI Taxonomy" id="1715691"/>
    <lineage>
        <taxon>Bacteria</taxon>
        <taxon>Pseudomonadati</taxon>
        <taxon>Pseudomonadota</taxon>
        <taxon>Alphaproteobacteria</taxon>
        <taxon>Rhodobacterales</taxon>
        <taxon>Paracoccaceae</taxon>
        <taxon>Cognatishimia</taxon>
    </lineage>
</organism>
<protein>
    <submittedName>
        <fullName evidence="2">Rod shape-determining protein MreD</fullName>
    </submittedName>
</protein>
<dbReference type="AlphaFoldDB" id="A0A975ER19"/>
<evidence type="ECO:0000256" key="1">
    <source>
        <dbReference type="SAM" id="Phobius"/>
    </source>
</evidence>
<keyword evidence="1" id="KW-1133">Transmembrane helix</keyword>
<accession>A0A975ER19</accession>
<dbReference type="Proteomes" id="UP000665026">
    <property type="component" value="Chromosome"/>
</dbReference>
<dbReference type="KEGG" id="cact:HZ995_03375"/>
<proteinExistence type="predicted"/>
<evidence type="ECO:0000313" key="2">
    <source>
        <dbReference type="EMBL" id="QTN36574.1"/>
    </source>
</evidence>
<feature type="transmembrane region" description="Helical" evidence="1">
    <location>
        <begin position="65"/>
        <end position="89"/>
    </location>
</feature>
<feature type="transmembrane region" description="Helical" evidence="1">
    <location>
        <begin position="109"/>
        <end position="126"/>
    </location>
</feature>
<keyword evidence="1" id="KW-0472">Membrane</keyword>
<dbReference type="RefSeq" id="WP_209357273.1">
    <property type="nucleotide sequence ID" value="NZ_CP060010.1"/>
</dbReference>